<keyword evidence="1" id="KW-0732">Signal</keyword>
<dbReference type="InterPro" id="IPR036514">
    <property type="entry name" value="SGNH_hydro_sf"/>
</dbReference>
<accession>A0ABM7ZGK8</accession>
<dbReference type="Pfam" id="PF07589">
    <property type="entry name" value="PEP-CTERM"/>
    <property type="match status" value="1"/>
</dbReference>
<evidence type="ECO:0008006" key="6">
    <source>
        <dbReference type="Google" id="ProtNLM"/>
    </source>
</evidence>
<dbReference type="SUPFAM" id="SSF52266">
    <property type="entry name" value="SGNH hydrolase"/>
    <property type="match status" value="1"/>
</dbReference>
<evidence type="ECO:0000259" key="2">
    <source>
        <dbReference type="Pfam" id="PF07589"/>
    </source>
</evidence>
<keyword evidence="5" id="KW-1185">Reference proteome</keyword>
<dbReference type="Pfam" id="PF13472">
    <property type="entry name" value="Lipase_GDSL_2"/>
    <property type="match status" value="1"/>
</dbReference>
<name>A0ABM7ZGK8_9BACT</name>
<gene>
    <name evidence="4" type="ORF">Abiwalacus_13970</name>
</gene>
<dbReference type="InterPro" id="IPR013424">
    <property type="entry name" value="Ice-binding_C"/>
</dbReference>
<dbReference type="PANTHER" id="PTHR30383">
    <property type="entry name" value="THIOESTERASE 1/PROTEASE 1/LYSOPHOSPHOLIPASE L1"/>
    <property type="match status" value="1"/>
</dbReference>
<proteinExistence type="predicted"/>
<evidence type="ECO:0000256" key="1">
    <source>
        <dbReference type="SAM" id="SignalP"/>
    </source>
</evidence>
<sequence length="1002" mass="101923">MKTRLPLSLLAALLAVAVPSTTIASGTDLGNVMFVGDSITHGVNSGSYRWALHKIFADNGISCNAEGVNTGNNSGGVTAGTSYGGQVFNNKHSSQSSARAWEISGQRYGGRFNGSNIDNWLGHSGTKTNGAAYTGPTFTGADTPDTFFLMIGTNDLLSDGNNATLGDRIENATNALLGNMDSIVNSMLTANSSANVIVMTLPCWTTHGNANSDATHAAVNTYNDSLKSWGQNKQGVSVIDVNKGMIDVASKTPFYGVGSMFNAPGKDGLHPNAQGDLIMAGNIAKAMGYAGRSAGQQRKAVSDLAVNFHQGGQAPAWTGVQDLTDVGFAVSNVTVSSAGISLGQPGSSMISHTWTEGTDLSGGFTFDFTLSLGDGAASGWNVSDQFSVSLGNGSFYGTLNICEAYIKWGDTILYSMDMSANTDSLRMAYVNGNEQEGLKGGYYIWLGDMLIGEALSVTSGSAINGVIIQYDGKGNAIIKDLALDGTGSYAPTTSGLVNKDNAFISSGSGNAGGGAPQGNIVWPEKGFTHVRDGLACSGDFNARSMADSSTGKTGNSVSATITSGSATHIYGNSGNYTGDVWLTISKEGSASNWYGAHGAGAYQNGGTLDGSAYLRFTDSAEGGSTVFGAVNSTQVTGNVYLEFSAEKASFGTFTNTDASSVVGSFESNIGGNVDIVINSGTFSNQVMGGIFSGNDKTIGGGTHVYVNGGSVNGDVMGGGLTGTIDGGTNATVTGGVISGSVYGAGKGDSIMQGSSVNVTGGLVKGNVYAGGTSGSVRGNTSVTVTGNSAVLHNGSSWGGISGGGSGGTVSGNSEVRIKDLASGTAAYGFDKYAGAISGGTNVSGNRTLILDHVTVNSFQASLSDFTHVSVVNRTNTTLDSLGGALTLTIESGSALTLAGASDLTSLVLGENAALTLQALTAGSVIVDITGTSNYTLSLTEIPANLDNIKFLSNGVLYDAQMTTDPQANTAMIFAQVPEPGTATLSLLGLAALLWRRSRKISH</sequence>
<dbReference type="Proteomes" id="UP001062263">
    <property type="component" value="Chromosome"/>
</dbReference>
<evidence type="ECO:0000313" key="4">
    <source>
        <dbReference type="EMBL" id="BDL43823.1"/>
    </source>
</evidence>
<dbReference type="Gene3D" id="3.40.50.1110">
    <property type="entry name" value="SGNH hydrolase"/>
    <property type="match status" value="1"/>
</dbReference>
<protein>
    <recommendedName>
        <fullName evidence="6">SGNH hydrolase-type esterase domain-containing protein</fullName>
    </recommendedName>
</protein>
<reference evidence="4" key="1">
    <citation type="submission" date="2022-06" db="EMBL/GenBank/DDBJ databases">
        <title>Akkermansia biwalacus sp. nov., an anaerobic mucin-degrading bacterium isolated from human intestine.</title>
        <authorList>
            <person name="Kobayashi Y."/>
            <person name="Inoue S."/>
            <person name="Kawahara T."/>
            <person name="Kohda N."/>
        </authorList>
    </citation>
    <scope>NUCLEOTIDE SEQUENCE</scope>
    <source>
        <strain evidence="4">WON2089</strain>
    </source>
</reference>
<feature type="domain" description="SGNH hydrolase-type esterase" evidence="3">
    <location>
        <begin position="34"/>
        <end position="275"/>
    </location>
</feature>
<feature type="chain" id="PRO_5045353762" description="SGNH hydrolase-type esterase domain-containing protein" evidence="1">
    <location>
        <begin position="25"/>
        <end position="1002"/>
    </location>
</feature>
<dbReference type="RefSeq" id="WP_215436784.1">
    <property type="nucleotide sequence ID" value="NZ_AP025943.1"/>
</dbReference>
<dbReference type="InterPro" id="IPR013830">
    <property type="entry name" value="SGNH_hydro"/>
</dbReference>
<feature type="signal peptide" evidence="1">
    <location>
        <begin position="1"/>
        <end position="24"/>
    </location>
</feature>
<dbReference type="PANTHER" id="PTHR30383:SF5">
    <property type="entry name" value="SGNH HYDROLASE-TYPE ESTERASE DOMAIN-CONTAINING PROTEIN"/>
    <property type="match status" value="1"/>
</dbReference>
<evidence type="ECO:0000259" key="3">
    <source>
        <dbReference type="Pfam" id="PF13472"/>
    </source>
</evidence>
<feature type="domain" description="Ice-binding protein C-terminal" evidence="2">
    <location>
        <begin position="975"/>
        <end position="996"/>
    </location>
</feature>
<evidence type="ECO:0000313" key="5">
    <source>
        <dbReference type="Proteomes" id="UP001062263"/>
    </source>
</evidence>
<dbReference type="InterPro" id="IPR051532">
    <property type="entry name" value="Ester_Hydrolysis_Enzymes"/>
</dbReference>
<dbReference type="EMBL" id="AP025943">
    <property type="protein sequence ID" value="BDL43823.1"/>
    <property type="molecule type" value="Genomic_DNA"/>
</dbReference>
<organism evidence="4 5">
    <name type="scientific">Akkermansia biwaensis</name>
    <dbReference type="NCBI Taxonomy" id="2946555"/>
    <lineage>
        <taxon>Bacteria</taxon>
        <taxon>Pseudomonadati</taxon>
        <taxon>Verrucomicrobiota</taxon>
        <taxon>Verrucomicrobiia</taxon>
        <taxon>Verrucomicrobiales</taxon>
        <taxon>Akkermansiaceae</taxon>
        <taxon>Akkermansia</taxon>
    </lineage>
</organism>